<evidence type="ECO:0000256" key="1">
    <source>
        <dbReference type="SAM" id="Phobius"/>
    </source>
</evidence>
<protein>
    <recommendedName>
        <fullName evidence="2">Transglutaminase-like domain-containing protein</fullName>
    </recommendedName>
</protein>
<evidence type="ECO:0000313" key="3">
    <source>
        <dbReference type="EMBL" id="SMF93464.1"/>
    </source>
</evidence>
<dbReference type="EMBL" id="FXAM01000001">
    <property type="protein sequence ID" value="SMF93464.1"/>
    <property type="molecule type" value="Genomic_DNA"/>
</dbReference>
<dbReference type="SUPFAM" id="SSF54001">
    <property type="entry name" value="Cysteine proteinases"/>
    <property type="match status" value="1"/>
</dbReference>
<gene>
    <name evidence="3" type="ORF">SAMN02949497_0746</name>
</gene>
<reference evidence="3 4" key="1">
    <citation type="submission" date="2016-12" db="EMBL/GenBank/DDBJ databases">
        <authorList>
            <person name="Song W.-J."/>
            <person name="Kurnit D.M."/>
        </authorList>
    </citation>
    <scope>NUCLEOTIDE SEQUENCE [LARGE SCALE GENOMIC DNA]</scope>
    <source>
        <strain evidence="3 4">175</strain>
    </source>
</reference>
<dbReference type="RefSeq" id="WP_085210063.1">
    <property type="nucleotide sequence ID" value="NZ_FXAM01000001.1"/>
</dbReference>
<dbReference type="InterPro" id="IPR038765">
    <property type="entry name" value="Papain-like_cys_pep_sf"/>
</dbReference>
<dbReference type="InterPro" id="IPR002931">
    <property type="entry name" value="Transglutaminase-like"/>
</dbReference>
<dbReference type="AlphaFoldDB" id="A0A1Y6CZ62"/>
<dbReference type="Gene3D" id="3.10.620.30">
    <property type="match status" value="1"/>
</dbReference>
<dbReference type="PANTHER" id="PTHR42736">
    <property type="entry name" value="PROTEIN-GLUTAMINE GAMMA-GLUTAMYLTRANSFERASE"/>
    <property type="match status" value="1"/>
</dbReference>
<feature type="domain" description="Transglutaminase-like" evidence="2">
    <location>
        <begin position="401"/>
        <end position="472"/>
    </location>
</feature>
<feature type="transmembrane region" description="Helical" evidence="1">
    <location>
        <begin position="62"/>
        <end position="79"/>
    </location>
</feature>
<name>A0A1Y6CZ62_9GAMM</name>
<dbReference type="InterPro" id="IPR021878">
    <property type="entry name" value="TgpA_N"/>
</dbReference>
<organism evidence="3 4">
    <name type="scientific">Methylomagnum ishizawai</name>
    <dbReference type="NCBI Taxonomy" id="1760988"/>
    <lineage>
        <taxon>Bacteria</taxon>
        <taxon>Pseudomonadati</taxon>
        <taxon>Pseudomonadota</taxon>
        <taxon>Gammaproteobacteria</taxon>
        <taxon>Methylococcales</taxon>
        <taxon>Methylococcaceae</taxon>
        <taxon>Methylomagnum</taxon>
    </lineage>
</organism>
<dbReference type="Pfam" id="PF01841">
    <property type="entry name" value="Transglut_core"/>
    <property type="match status" value="1"/>
</dbReference>
<dbReference type="STRING" id="1760988.SAMN02949497_0746"/>
<proteinExistence type="predicted"/>
<dbReference type="InterPro" id="IPR052901">
    <property type="entry name" value="Bact_TGase-like"/>
</dbReference>
<sequence length="660" mass="74264">MTAIPLRDTLTAAFEKLLLFSLVFVALPHAANLHPTVFGFFALLAAWRYATVERPGLRPGKWMLGLLMLCAMALVYAHYHRFYGREGGSALFLVGLGLKLMEMKTRREVYLVIFLGFFVAMTQYLFSQTIPMALYTLVAVGLSVGVLIGAGGGPALAPAAAFKRSAALVAQAVPIMLVLFLFFPRLPGPLWKLPDDERHAKTGLSDKLEPGSISHLGRSAEPAFRVDFQGAPPPNALRYWRGPVFWHTNGTRWDVAVDKPLPHDQEPKFSGPAYRYAITLEPHRRRWLFALDLPSGFPSDVTQTAEYLLLTKDPVHERRRFELVSQPAFRTGPLSPVERTQGLQLPDPPDGRVRALVEAWRGESARPGDWVQRALRYFREEAFFYTLNPPALEDHPIERFLFETRRGFCEHYATSFVYLMRVAGIPARVVTGYQGGVWNPVGRFLEVRQADAHAWAEVWLPERGWTRIDPTAAVAPERIEQGIDLDAASPEGDVMFNPVGEALAGRAQGFRDWLRQGRMLWASVDHAWNQWVLAYDPEQQQRFWGSLGIMEWGKLALWMGGLLGLCGAAAALLFWPRRKTPPDPAVLAYQRFLGKLARRGVVKRTGEGPLDFSRRAMTERPEAAATIVRITGIFLGLRYGKTARAEDLARLRRLVREFRV</sequence>
<dbReference type="PANTHER" id="PTHR42736:SF1">
    <property type="entry name" value="PROTEIN-GLUTAMINE GAMMA-GLUTAMYLTRANSFERASE"/>
    <property type="match status" value="1"/>
</dbReference>
<dbReference type="Proteomes" id="UP000192923">
    <property type="component" value="Unassembled WGS sequence"/>
</dbReference>
<dbReference type="Pfam" id="PF13559">
    <property type="entry name" value="DUF4129"/>
    <property type="match status" value="1"/>
</dbReference>
<feature type="transmembrane region" description="Helical" evidence="1">
    <location>
        <begin position="109"/>
        <end position="126"/>
    </location>
</feature>
<feature type="transmembrane region" description="Helical" evidence="1">
    <location>
        <begin position="132"/>
        <end position="153"/>
    </location>
</feature>
<evidence type="ECO:0000313" key="4">
    <source>
        <dbReference type="Proteomes" id="UP000192923"/>
    </source>
</evidence>
<keyword evidence="1" id="KW-1133">Transmembrane helix</keyword>
<dbReference type="SMART" id="SM00460">
    <property type="entry name" value="TGc"/>
    <property type="match status" value="1"/>
</dbReference>
<dbReference type="InterPro" id="IPR025403">
    <property type="entry name" value="TgpA-like_C"/>
</dbReference>
<feature type="transmembrane region" description="Helical" evidence="1">
    <location>
        <begin position="165"/>
        <end position="183"/>
    </location>
</feature>
<evidence type="ECO:0000259" key="2">
    <source>
        <dbReference type="SMART" id="SM00460"/>
    </source>
</evidence>
<dbReference type="Pfam" id="PF11992">
    <property type="entry name" value="TgpA_N"/>
    <property type="match status" value="1"/>
</dbReference>
<keyword evidence="1" id="KW-0472">Membrane</keyword>
<accession>A0A1Y6CZ62</accession>
<keyword evidence="4" id="KW-1185">Reference proteome</keyword>
<dbReference type="OrthoDB" id="9804872at2"/>
<feature type="transmembrane region" description="Helical" evidence="1">
    <location>
        <begin position="555"/>
        <end position="575"/>
    </location>
</feature>
<keyword evidence="1" id="KW-0812">Transmembrane</keyword>